<comment type="caution">
    <text evidence="7">The sequence shown here is derived from an EMBL/GenBank/DDBJ whole genome shotgun (WGS) entry which is preliminary data.</text>
</comment>
<keyword evidence="5 6" id="KW-0472">Membrane</keyword>
<protein>
    <submittedName>
        <fullName evidence="7">Phospho-N-acetylmuramoyl-pentapeptide-transferase</fullName>
    </submittedName>
</protein>
<dbReference type="PANTHER" id="PTHR22926">
    <property type="entry name" value="PHOSPHO-N-ACETYLMURAMOYL-PENTAPEPTIDE-TRANSFERASE"/>
    <property type="match status" value="1"/>
</dbReference>
<dbReference type="EMBL" id="LCBP01000032">
    <property type="protein sequence ID" value="KKS12542.1"/>
    <property type="molecule type" value="Genomic_DNA"/>
</dbReference>
<organism evidence="7 8">
    <name type="scientific">Candidatus Magasanikbacteria bacterium GW2011_GWA2_41_55</name>
    <dbReference type="NCBI Taxonomy" id="1619038"/>
    <lineage>
        <taxon>Bacteria</taxon>
        <taxon>Candidatus Magasanikiibacteriota</taxon>
    </lineage>
</organism>
<accession>A0A0G0WKF0</accession>
<evidence type="ECO:0000256" key="3">
    <source>
        <dbReference type="ARBA" id="ARBA00022692"/>
    </source>
</evidence>
<dbReference type="GO" id="GO:0016780">
    <property type="term" value="F:phosphotransferase activity, for other substituted phosphate groups"/>
    <property type="evidence" value="ECO:0007669"/>
    <property type="project" value="InterPro"/>
</dbReference>
<dbReference type="Proteomes" id="UP000034299">
    <property type="component" value="Unassembled WGS sequence"/>
</dbReference>
<evidence type="ECO:0000256" key="2">
    <source>
        <dbReference type="ARBA" id="ARBA00022679"/>
    </source>
</evidence>
<name>A0A0G0WKF0_9BACT</name>
<feature type="transmembrane region" description="Helical" evidence="6">
    <location>
        <begin position="206"/>
        <end position="224"/>
    </location>
</feature>
<feature type="transmembrane region" description="Helical" evidence="6">
    <location>
        <begin position="68"/>
        <end position="87"/>
    </location>
</feature>
<feature type="transmembrane region" description="Helical" evidence="6">
    <location>
        <begin position="182"/>
        <end position="199"/>
    </location>
</feature>
<sequence>MFFEEVVVILTLSAAAFLLALFITPGLSRLLIKFKCWKKQARTVSVDGASTPIFNALHKGRETTVPRMAGVLIWGTTAILVIAVLLLSKFFPDTFESFNFVSRSQTWIPIFTLLAASLLGLVDDLCVVAGVGEKAKGGGIRFRHRLLVIFFIGLAGALWFYYKLGWDTIHLPFDGDLFIGWLYIPFFILVMIGLFSGSVIDGVDGLAGGVFSIIFATFAAIALMRGQYDLAAFCGIVAGSTAAFLWNNIPPARFYMGETGIIGLTATLSVVAFLTNAVLLLPIIAFVLFLEIASVIIQLASKKLRHGKKVFLSAPLHHHFEAKGWPAYQVTMRFWLVAALTAMLGLIVFLVDKV</sequence>
<dbReference type="PANTHER" id="PTHR22926:SF5">
    <property type="entry name" value="PHOSPHO-N-ACETYLMURAMOYL-PENTAPEPTIDE-TRANSFERASE HOMOLOG"/>
    <property type="match status" value="1"/>
</dbReference>
<gene>
    <name evidence="7" type="ORF">UU69_C0032G0006</name>
</gene>
<dbReference type="GO" id="GO:0005886">
    <property type="term" value="C:plasma membrane"/>
    <property type="evidence" value="ECO:0007669"/>
    <property type="project" value="TreeGrafter"/>
</dbReference>
<keyword evidence="3 6" id="KW-0812">Transmembrane</keyword>
<feature type="transmembrane region" description="Helical" evidence="6">
    <location>
        <begin position="254"/>
        <end position="274"/>
    </location>
</feature>
<evidence type="ECO:0000256" key="4">
    <source>
        <dbReference type="ARBA" id="ARBA00022989"/>
    </source>
</evidence>
<evidence type="ECO:0000256" key="1">
    <source>
        <dbReference type="ARBA" id="ARBA00004141"/>
    </source>
</evidence>
<comment type="subcellular location">
    <subcellularLocation>
        <location evidence="1">Membrane</location>
        <topology evidence="1">Multi-pass membrane protein</topology>
    </subcellularLocation>
</comment>
<dbReference type="PATRIC" id="fig|1619038.3.peg.520"/>
<feature type="transmembrane region" description="Helical" evidence="6">
    <location>
        <begin position="107"/>
        <end position="132"/>
    </location>
</feature>
<reference evidence="7 8" key="1">
    <citation type="journal article" date="2015" name="Nature">
        <title>rRNA introns, odd ribosomes, and small enigmatic genomes across a large radiation of phyla.</title>
        <authorList>
            <person name="Brown C.T."/>
            <person name="Hug L.A."/>
            <person name="Thomas B.C."/>
            <person name="Sharon I."/>
            <person name="Castelle C.J."/>
            <person name="Singh A."/>
            <person name="Wilkins M.J."/>
            <person name="Williams K.H."/>
            <person name="Banfield J.F."/>
        </authorList>
    </citation>
    <scope>NUCLEOTIDE SEQUENCE [LARGE SCALE GENOMIC DNA]</scope>
</reference>
<feature type="transmembrane region" description="Helical" evidence="6">
    <location>
        <begin position="334"/>
        <end position="351"/>
    </location>
</feature>
<dbReference type="GO" id="GO:0071555">
    <property type="term" value="P:cell wall organization"/>
    <property type="evidence" value="ECO:0007669"/>
    <property type="project" value="TreeGrafter"/>
</dbReference>
<feature type="transmembrane region" description="Helical" evidence="6">
    <location>
        <begin position="230"/>
        <end position="247"/>
    </location>
</feature>
<proteinExistence type="predicted"/>
<evidence type="ECO:0000256" key="5">
    <source>
        <dbReference type="ARBA" id="ARBA00023136"/>
    </source>
</evidence>
<keyword evidence="4 6" id="KW-1133">Transmembrane helix</keyword>
<dbReference type="Pfam" id="PF00953">
    <property type="entry name" value="Glycos_transf_4"/>
    <property type="match status" value="1"/>
</dbReference>
<evidence type="ECO:0000313" key="8">
    <source>
        <dbReference type="Proteomes" id="UP000034299"/>
    </source>
</evidence>
<dbReference type="GO" id="GO:0044038">
    <property type="term" value="P:cell wall macromolecule biosynthetic process"/>
    <property type="evidence" value="ECO:0007669"/>
    <property type="project" value="TreeGrafter"/>
</dbReference>
<evidence type="ECO:0000313" key="7">
    <source>
        <dbReference type="EMBL" id="KKS12542.1"/>
    </source>
</evidence>
<evidence type="ECO:0000256" key="6">
    <source>
        <dbReference type="SAM" id="Phobius"/>
    </source>
</evidence>
<dbReference type="AlphaFoldDB" id="A0A0G0WKF0"/>
<feature type="transmembrane region" description="Helical" evidence="6">
    <location>
        <begin position="280"/>
        <end position="300"/>
    </location>
</feature>
<keyword evidence="2 7" id="KW-0808">Transferase</keyword>
<feature type="transmembrane region" description="Helical" evidence="6">
    <location>
        <begin position="6"/>
        <end position="32"/>
    </location>
</feature>
<dbReference type="InterPro" id="IPR000715">
    <property type="entry name" value="Glycosyl_transferase_4"/>
</dbReference>
<feature type="transmembrane region" description="Helical" evidence="6">
    <location>
        <begin position="144"/>
        <end position="162"/>
    </location>
</feature>